<name>A0A835C5Q1_9FABA</name>
<comment type="caution">
    <text evidence="1">The sequence shown here is derived from an EMBL/GenBank/DDBJ whole genome shotgun (WGS) entry which is preliminary data.</text>
</comment>
<protein>
    <submittedName>
        <fullName evidence="1">Uncharacterized protein</fullName>
    </submittedName>
</protein>
<dbReference type="AlphaFoldDB" id="A0A835C5Q1"/>
<keyword evidence="2" id="KW-1185">Reference proteome</keyword>
<proteinExistence type="predicted"/>
<evidence type="ECO:0000313" key="1">
    <source>
        <dbReference type="EMBL" id="KAF7833306.1"/>
    </source>
</evidence>
<reference evidence="1" key="1">
    <citation type="submission" date="2020-09" db="EMBL/GenBank/DDBJ databases">
        <title>Genome-Enabled Discovery of Anthraquinone Biosynthesis in Senna tora.</title>
        <authorList>
            <person name="Kang S.-H."/>
            <person name="Pandey R.P."/>
            <person name="Lee C.-M."/>
            <person name="Sim J.-S."/>
            <person name="Jeong J.-T."/>
            <person name="Choi B.-S."/>
            <person name="Jung M."/>
            <person name="Ginzburg D."/>
            <person name="Zhao K."/>
            <person name="Won S.Y."/>
            <person name="Oh T.-J."/>
            <person name="Yu Y."/>
            <person name="Kim N.-H."/>
            <person name="Lee O.R."/>
            <person name="Lee T.-H."/>
            <person name="Bashyal P."/>
            <person name="Kim T.-S."/>
            <person name="Lee W.-H."/>
            <person name="Kawkins C."/>
            <person name="Kim C.-K."/>
            <person name="Kim J.S."/>
            <person name="Ahn B.O."/>
            <person name="Rhee S.Y."/>
            <person name="Sohng J.K."/>
        </authorList>
    </citation>
    <scope>NUCLEOTIDE SEQUENCE</scope>
    <source>
        <tissue evidence="1">Leaf</tissue>
    </source>
</reference>
<sequence>MVGIHFRDKGDNDEDTLTLSIYEDVAICEEANGVAFRGNNHTKLTSINGGFSFEGLR</sequence>
<gene>
    <name evidence="1" type="ORF">G2W53_015639</name>
</gene>
<accession>A0A835C5Q1</accession>
<evidence type="ECO:0000313" key="2">
    <source>
        <dbReference type="Proteomes" id="UP000634136"/>
    </source>
</evidence>
<organism evidence="1 2">
    <name type="scientific">Senna tora</name>
    <dbReference type="NCBI Taxonomy" id="362788"/>
    <lineage>
        <taxon>Eukaryota</taxon>
        <taxon>Viridiplantae</taxon>
        <taxon>Streptophyta</taxon>
        <taxon>Embryophyta</taxon>
        <taxon>Tracheophyta</taxon>
        <taxon>Spermatophyta</taxon>
        <taxon>Magnoliopsida</taxon>
        <taxon>eudicotyledons</taxon>
        <taxon>Gunneridae</taxon>
        <taxon>Pentapetalae</taxon>
        <taxon>rosids</taxon>
        <taxon>fabids</taxon>
        <taxon>Fabales</taxon>
        <taxon>Fabaceae</taxon>
        <taxon>Caesalpinioideae</taxon>
        <taxon>Cassia clade</taxon>
        <taxon>Senna</taxon>
    </lineage>
</organism>
<dbReference type="Proteomes" id="UP000634136">
    <property type="component" value="Unassembled WGS sequence"/>
</dbReference>
<dbReference type="EMBL" id="JAAIUW010000005">
    <property type="protein sequence ID" value="KAF7833306.1"/>
    <property type="molecule type" value="Genomic_DNA"/>
</dbReference>